<dbReference type="Pfam" id="PF01292">
    <property type="entry name" value="Ni_hydr_CYTB"/>
    <property type="match status" value="1"/>
</dbReference>
<dbReference type="PANTHER" id="PTHR30485:SF2">
    <property type="entry name" value="BLL0597 PROTEIN"/>
    <property type="match status" value="1"/>
</dbReference>
<name>A0A0K6H059_9NEIS</name>
<dbReference type="InterPro" id="IPR051542">
    <property type="entry name" value="Hydrogenase_cytochrome"/>
</dbReference>
<dbReference type="GO" id="GO:0005886">
    <property type="term" value="C:plasma membrane"/>
    <property type="evidence" value="ECO:0007669"/>
    <property type="project" value="UniProtKB-SubCell"/>
</dbReference>
<evidence type="ECO:0000256" key="2">
    <source>
        <dbReference type="ARBA" id="ARBA00022475"/>
    </source>
</evidence>
<dbReference type="InterPro" id="IPR011577">
    <property type="entry name" value="Cyt_b561_bac/Ni-Hgenase"/>
</dbReference>
<keyword evidence="9" id="KW-1185">Reference proteome</keyword>
<keyword evidence="2" id="KW-1003">Cell membrane</keyword>
<dbReference type="InterPro" id="IPR016174">
    <property type="entry name" value="Di-haem_cyt_TM"/>
</dbReference>
<dbReference type="PANTHER" id="PTHR30485">
    <property type="entry name" value="NI/FE-HYDROGENASE 1 B-TYPE CYTOCHROME SUBUNIT"/>
    <property type="match status" value="1"/>
</dbReference>
<proteinExistence type="predicted"/>
<dbReference type="Proteomes" id="UP000243535">
    <property type="component" value="Unassembled WGS sequence"/>
</dbReference>
<evidence type="ECO:0000313" key="9">
    <source>
        <dbReference type="Proteomes" id="UP000243535"/>
    </source>
</evidence>
<dbReference type="SUPFAM" id="SSF81342">
    <property type="entry name" value="Transmembrane di-heme cytochromes"/>
    <property type="match status" value="1"/>
</dbReference>
<accession>A0A0K6H059</accession>
<dbReference type="GO" id="GO:0009055">
    <property type="term" value="F:electron transfer activity"/>
    <property type="evidence" value="ECO:0007669"/>
    <property type="project" value="InterPro"/>
</dbReference>
<dbReference type="GO" id="GO:0020037">
    <property type="term" value="F:heme binding"/>
    <property type="evidence" value="ECO:0007669"/>
    <property type="project" value="TreeGrafter"/>
</dbReference>
<gene>
    <name evidence="8" type="ORF">Ga0061063_2034</name>
</gene>
<evidence type="ECO:0000256" key="1">
    <source>
        <dbReference type="ARBA" id="ARBA00004651"/>
    </source>
</evidence>
<evidence type="ECO:0000256" key="3">
    <source>
        <dbReference type="ARBA" id="ARBA00022692"/>
    </source>
</evidence>
<protein>
    <submittedName>
        <fullName evidence="8">Cytochrome b</fullName>
    </submittedName>
</protein>
<feature type="transmembrane region" description="Helical" evidence="6">
    <location>
        <begin position="35"/>
        <end position="59"/>
    </location>
</feature>
<feature type="domain" description="Cytochrome b561 bacterial/Ni-hydrogenase" evidence="7">
    <location>
        <begin position="7"/>
        <end position="178"/>
    </location>
</feature>
<dbReference type="AlphaFoldDB" id="A0A0K6H059"/>
<keyword evidence="3 6" id="KW-0812">Transmembrane</keyword>
<evidence type="ECO:0000256" key="6">
    <source>
        <dbReference type="SAM" id="Phobius"/>
    </source>
</evidence>
<evidence type="ECO:0000313" key="8">
    <source>
        <dbReference type="EMBL" id="CUA84265.1"/>
    </source>
</evidence>
<dbReference type="GO" id="GO:0022904">
    <property type="term" value="P:respiratory electron transport chain"/>
    <property type="evidence" value="ECO:0007669"/>
    <property type="project" value="InterPro"/>
</dbReference>
<evidence type="ECO:0000259" key="7">
    <source>
        <dbReference type="Pfam" id="PF01292"/>
    </source>
</evidence>
<feature type="transmembrane region" description="Helical" evidence="6">
    <location>
        <begin position="95"/>
        <end position="115"/>
    </location>
</feature>
<feature type="transmembrane region" description="Helical" evidence="6">
    <location>
        <begin position="187"/>
        <end position="211"/>
    </location>
</feature>
<reference evidence="9" key="1">
    <citation type="submission" date="2015-08" db="EMBL/GenBank/DDBJ databases">
        <authorList>
            <person name="Varghese N."/>
        </authorList>
    </citation>
    <scope>NUCLEOTIDE SEQUENCE [LARGE SCALE GENOMIC DNA]</scope>
    <source>
        <strain evidence="9">DSM 17901</strain>
    </source>
</reference>
<evidence type="ECO:0000256" key="4">
    <source>
        <dbReference type="ARBA" id="ARBA00022989"/>
    </source>
</evidence>
<organism evidence="8 9">
    <name type="scientific">Gulbenkiania indica</name>
    <dbReference type="NCBI Taxonomy" id="375574"/>
    <lineage>
        <taxon>Bacteria</taxon>
        <taxon>Pseudomonadati</taxon>
        <taxon>Pseudomonadota</taxon>
        <taxon>Betaproteobacteria</taxon>
        <taxon>Neisseriales</taxon>
        <taxon>Chromobacteriaceae</taxon>
        <taxon>Gulbenkiania</taxon>
    </lineage>
</organism>
<evidence type="ECO:0000256" key="5">
    <source>
        <dbReference type="ARBA" id="ARBA00023136"/>
    </source>
</evidence>
<dbReference type="Gene3D" id="1.20.950.20">
    <property type="entry name" value="Transmembrane di-heme cytochromes, Chain C"/>
    <property type="match status" value="1"/>
</dbReference>
<keyword evidence="4 6" id="KW-1133">Transmembrane helix</keyword>
<feature type="transmembrane region" description="Helical" evidence="6">
    <location>
        <begin position="12"/>
        <end position="29"/>
    </location>
</feature>
<keyword evidence="5 6" id="KW-0472">Membrane</keyword>
<dbReference type="STRING" id="375574.GCA_001418035_01824"/>
<sequence length="214" mass="23851">MQDNRLWDVPTRLFHWVLVLLFGIMWWTAEQGGDWLAWHIRAGLAVLTLVLFRVVWGLIGSDTARFARFLRGPAAIRRYLAGETAAPGHNPLGGWMVALMLLVLLVQTGTGLFAADTDSYLFDGPLARFVDASVAERLTGLHEANFNLLLGLVLLHVGAIFFYRLVKRQNLVRPMLTGRAEQPLQPPALRFAPGWLALVVFALIGVAVWSLTRI</sequence>
<dbReference type="EMBL" id="CYHA01000004">
    <property type="protein sequence ID" value="CUA84265.1"/>
    <property type="molecule type" value="Genomic_DNA"/>
</dbReference>
<feature type="transmembrane region" description="Helical" evidence="6">
    <location>
        <begin position="146"/>
        <end position="166"/>
    </location>
</feature>
<dbReference type="OrthoDB" id="196472at2"/>
<dbReference type="RefSeq" id="WP_054286325.1">
    <property type="nucleotide sequence ID" value="NZ_CYHA01000004.1"/>
</dbReference>
<comment type="subcellular location">
    <subcellularLocation>
        <location evidence="1">Cell membrane</location>
        <topology evidence="1">Multi-pass membrane protein</topology>
    </subcellularLocation>
</comment>